<evidence type="ECO:0000313" key="5">
    <source>
        <dbReference type="Proteomes" id="UP000838412"/>
    </source>
</evidence>
<feature type="region of interest" description="Disordered" evidence="1">
    <location>
        <begin position="16"/>
        <end position="90"/>
    </location>
</feature>
<protein>
    <submittedName>
        <fullName evidence="4">Hypp3956 protein</fullName>
    </submittedName>
</protein>
<proteinExistence type="predicted"/>
<keyword evidence="2" id="KW-1133">Transmembrane helix</keyword>
<keyword evidence="2" id="KW-0472">Membrane</keyword>
<name>A0A8K0A6I5_BRALA</name>
<organism evidence="4 5">
    <name type="scientific">Branchiostoma lanceolatum</name>
    <name type="common">Common lancelet</name>
    <name type="synonym">Amphioxus lanceolatum</name>
    <dbReference type="NCBI Taxonomy" id="7740"/>
    <lineage>
        <taxon>Eukaryota</taxon>
        <taxon>Metazoa</taxon>
        <taxon>Chordata</taxon>
        <taxon>Cephalochordata</taxon>
        <taxon>Leptocardii</taxon>
        <taxon>Amphioxiformes</taxon>
        <taxon>Branchiostomatidae</taxon>
        <taxon>Branchiostoma</taxon>
    </lineage>
</organism>
<dbReference type="AlphaFoldDB" id="A0A8K0A6I5"/>
<gene>
    <name evidence="4" type="primary">Hypp3956</name>
    <name evidence="4" type="ORF">BLAG_LOCUS21549</name>
</gene>
<dbReference type="Proteomes" id="UP000838412">
    <property type="component" value="Chromosome 6"/>
</dbReference>
<reference evidence="4" key="1">
    <citation type="submission" date="2022-01" db="EMBL/GenBank/DDBJ databases">
        <authorList>
            <person name="Braso-Vives M."/>
        </authorList>
    </citation>
    <scope>NUCLEOTIDE SEQUENCE</scope>
</reference>
<dbReference type="EMBL" id="OV696691">
    <property type="protein sequence ID" value="CAH1268724.1"/>
    <property type="molecule type" value="Genomic_DNA"/>
</dbReference>
<feature type="domain" description="Fibronectin type-III" evidence="3">
    <location>
        <begin position="327"/>
        <end position="424"/>
    </location>
</feature>
<dbReference type="CDD" id="cd00063">
    <property type="entry name" value="FN3"/>
    <property type="match status" value="1"/>
</dbReference>
<feature type="transmembrane region" description="Helical" evidence="2">
    <location>
        <begin position="306"/>
        <end position="324"/>
    </location>
</feature>
<feature type="region of interest" description="Disordered" evidence="1">
    <location>
        <begin position="102"/>
        <end position="127"/>
    </location>
</feature>
<evidence type="ECO:0000256" key="1">
    <source>
        <dbReference type="SAM" id="MobiDB-lite"/>
    </source>
</evidence>
<accession>A0A8K0A6I5</accession>
<evidence type="ECO:0000256" key="2">
    <source>
        <dbReference type="SAM" id="Phobius"/>
    </source>
</evidence>
<dbReference type="PROSITE" id="PS50853">
    <property type="entry name" value="FN3"/>
    <property type="match status" value="1"/>
</dbReference>
<feature type="transmembrane region" description="Helical" evidence="2">
    <location>
        <begin position="230"/>
        <end position="249"/>
    </location>
</feature>
<feature type="region of interest" description="Disordered" evidence="1">
    <location>
        <begin position="144"/>
        <end position="178"/>
    </location>
</feature>
<sequence length="478" mass="51436">MSDLRLDYGLRVLERAAGQPVGGQGSYSRPPSLGQLPGTSYVLEPGAGQPDSGQGSDSRPPSPRLPPGTRDGDHDIDEAISPLQLSQDGSLALRGQQDGSLALDRAVPPTPWPEKDPAPGPHVRSDWRPGAWNWVGYSGEPQSQALAAQPADLQSQPLTAQAGPQPSGLQRSTGLRPPDMLAPTHGAPIYRKTASNLPVQSLMSSPLLLRGLPLPLMPQIFPSRMWAETFWALMTCPLYWSFCPLTMLMRDISIPISFSAEMLVQGSAQKQRETNLAKMVNLLGIGVLLAFMMSGVAFAMMCEYTWHFHFTMMFVNFPLAWPGLSAAVGKDFVQAATSSSLRLQWDRVGGGNDAAGYSLYIRDLPLLSEVTLPPVDVGNASEEIAIFGDLQTRSQYKVEIRKKSLGGGSFSQLLYEGTYTTGVSETRLSVNVSSVYPGPVPPPYTVSVQRAASATGRLYKVIIAYKPGTEKGGGSTPH</sequence>
<evidence type="ECO:0000259" key="3">
    <source>
        <dbReference type="PROSITE" id="PS50853"/>
    </source>
</evidence>
<evidence type="ECO:0000313" key="4">
    <source>
        <dbReference type="EMBL" id="CAH1268724.1"/>
    </source>
</evidence>
<dbReference type="OrthoDB" id="10351248at2759"/>
<feature type="compositionally biased region" description="Basic and acidic residues" evidence="1">
    <location>
        <begin position="113"/>
        <end position="127"/>
    </location>
</feature>
<keyword evidence="2" id="KW-0812">Transmembrane</keyword>
<keyword evidence="5" id="KW-1185">Reference proteome</keyword>
<dbReference type="InterPro" id="IPR003961">
    <property type="entry name" value="FN3_dom"/>
</dbReference>
<dbReference type="SUPFAM" id="SSF49265">
    <property type="entry name" value="Fibronectin type III"/>
    <property type="match status" value="1"/>
</dbReference>
<feature type="transmembrane region" description="Helical" evidence="2">
    <location>
        <begin position="279"/>
        <end position="300"/>
    </location>
</feature>
<feature type="compositionally biased region" description="Polar residues" evidence="1">
    <location>
        <begin position="144"/>
        <end position="173"/>
    </location>
</feature>
<dbReference type="InterPro" id="IPR036116">
    <property type="entry name" value="FN3_sf"/>
</dbReference>